<evidence type="ECO:0000313" key="6">
    <source>
        <dbReference type="EMBL" id="KAK3395217.1"/>
    </source>
</evidence>
<dbReference type="AlphaFoldDB" id="A0AAE0P8E2"/>
<evidence type="ECO:0000256" key="2">
    <source>
        <dbReference type="ARBA" id="ARBA00022630"/>
    </source>
</evidence>
<name>A0AAE0P8E2_9PEZI</name>
<dbReference type="InterPro" id="IPR036188">
    <property type="entry name" value="FAD/NAD-bd_sf"/>
</dbReference>
<evidence type="ECO:0000313" key="7">
    <source>
        <dbReference type="Proteomes" id="UP001285441"/>
    </source>
</evidence>
<dbReference type="Pfam" id="PF07992">
    <property type="entry name" value="Pyr_redox_2"/>
    <property type="match status" value="1"/>
</dbReference>
<dbReference type="PRINTS" id="PR00368">
    <property type="entry name" value="FADPNR"/>
</dbReference>
<keyword evidence="7" id="KW-1185">Reference proteome</keyword>
<dbReference type="GO" id="GO:0050660">
    <property type="term" value="F:flavin adenine dinucleotide binding"/>
    <property type="evidence" value="ECO:0007669"/>
    <property type="project" value="TreeGrafter"/>
</dbReference>
<keyword evidence="3" id="KW-0274">FAD</keyword>
<comment type="caution">
    <text evidence="6">The sequence shown here is derived from an EMBL/GenBank/DDBJ whole genome shotgun (WGS) entry which is preliminary data.</text>
</comment>
<dbReference type="GO" id="GO:0004174">
    <property type="term" value="F:electron-transferring-flavoprotein dehydrogenase activity"/>
    <property type="evidence" value="ECO:0007669"/>
    <property type="project" value="TreeGrafter"/>
</dbReference>
<organism evidence="6 7">
    <name type="scientific">Podospora didyma</name>
    <dbReference type="NCBI Taxonomy" id="330526"/>
    <lineage>
        <taxon>Eukaryota</taxon>
        <taxon>Fungi</taxon>
        <taxon>Dikarya</taxon>
        <taxon>Ascomycota</taxon>
        <taxon>Pezizomycotina</taxon>
        <taxon>Sordariomycetes</taxon>
        <taxon>Sordariomycetidae</taxon>
        <taxon>Sordariales</taxon>
        <taxon>Podosporaceae</taxon>
        <taxon>Podospora</taxon>
    </lineage>
</organism>
<dbReference type="PANTHER" id="PTHR43735">
    <property type="entry name" value="APOPTOSIS-INDUCING FACTOR 1"/>
    <property type="match status" value="1"/>
</dbReference>
<reference evidence="6" key="1">
    <citation type="journal article" date="2023" name="Mol. Phylogenet. Evol.">
        <title>Genome-scale phylogeny and comparative genomics of the fungal order Sordariales.</title>
        <authorList>
            <person name="Hensen N."/>
            <person name="Bonometti L."/>
            <person name="Westerberg I."/>
            <person name="Brannstrom I.O."/>
            <person name="Guillou S."/>
            <person name="Cros-Aarteil S."/>
            <person name="Calhoun S."/>
            <person name="Haridas S."/>
            <person name="Kuo A."/>
            <person name="Mondo S."/>
            <person name="Pangilinan J."/>
            <person name="Riley R."/>
            <person name="LaButti K."/>
            <person name="Andreopoulos B."/>
            <person name="Lipzen A."/>
            <person name="Chen C."/>
            <person name="Yan M."/>
            <person name="Daum C."/>
            <person name="Ng V."/>
            <person name="Clum A."/>
            <person name="Steindorff A."/>
            <person name="Ohm R.A."/>
            <person name="Martin F."/>
            <person name="Silar P."/>
            <person name="Natvig D.O."/>
            <person name="Lalanne C."/>
            <person name="Gautier V."/>
            <person name="Ament-Velasquez S.L."/>
            <person name="Kruys A."/>
            <person name="Hutchinson M.I."/>
            <person name="Powell A.J."/>
            <person name="Barry K."/>
            <person name="Miller A.N."/>
            <person name="Grigoriev I.V."/>
            <person name="Debuchy R."/>
            <person name="Gladieux P."/>
            <person name="Hiltunen Thoren M."/>
            <person name="Johannesson H."/>
        </authorList>
    </citation>
    <scope>NUCLEOTIDE SEQUENCE</scope>
    <source>
        <strain evidence="6">CBS 232.78</strain>
    </source>
</reference>
<dbReference type="PRINTS" id="PR00469">
    <property type="entry name" value="PNDRDTASEII"/>
</dbReference>
<keyword evidence="4" id="KW-0560">Oxidoreductase</keyword>
<evidence type="ECO:0000256" key="3">
    <source>
        <dbReference type="ARBA" id="ARBA00022827"/>
    </source>
</evidence>
<dbReference type="GO" id="GO:0005737">
    <property type="term" value="C:cytoplasm"/>
    <property type="evidence" value="ECO:0007669"/>
    <property type="project" value="TreeGrafter"/>
</dbReference>
<gene>
    <name evidence="6" type="ORF">B0H63DRAFT_462830</name>
</gene>
<evidence type="ECO:0000256" key="4">
    <source>
        <dbReference type="ARBA" id="ARBA00023002"/>
    </source>
</evidence>
<dbReference type="PANTHER" id="PTHR43735:SF3">
    <property type="entry name" value="FERROPTOSIS SUPPRESSOR PROTEIN 1"/>
    <property type="match status" value="1"/>
</dbReference>
<dbReference type="Proteomes" id="UP001285441">
    <property type="component" value="Unassembled WGS sequence"/>
</dbReference>
<reference evidence="6" key="2">
    <citation type="submission" date="2023-06" db="EMBL/GenBank/DDBJ databases">
        <authorList>
            <consortium name="Lawrence Berkeley National Laboratory"/>
            <person name="Haridas S."/>
            <person name="Hensen N."/>
            <person name="Bonometti L."/>
            <person name="Westerberg I."/>
            <person name="Brannstrom I.O."/>
            <person name="Guillou S."/>
            <person name="Cros-Aarteil S."/>
            <person name="Calhoun S."/>
            <person name="Kuo A."/>
            <person name="Mondo S."/>
            <person name="Pangilinan J."/>
            <person name="Riley R."/>
            <person name="LaButti K."/>
            <person name="Andreopoulos B."/>
            <person name="Lipzen A."/>
            <person name="Chen C."/>
            <person name="Yanf M."/>
            <person name="Daum C."/>
            <person name="Ng V."/>
            <person name="Clum A."/>
            <person name="Steindorff A."/>
            <person name="Ohm R."/>
            <person name="Martin F."/>
            <person name="Silar P."/>
            <person name="Natvig D."/>
            <person name="Lalanne C."/>
            <person name="Gautier V."/>
            <person name="Ament-velasquez S.L."/>
            <person name="Kruys A."/>
            <person name="Hutchinson M.I."/>
            <person name="Powell A.J."/>
            <person name="Barry K."/>
            <person name="Miller A.N."/>
            <person name="Grigoriev I.V."/>
            <person name="Debuchy R."/>
            <person name="Gladieux P."/>
            <person name="Thoren M.H."/>
            <person name="Johannesson H."/>
        </authorList>
    </citation>
    <scope>NUCLEOTIDE SEQUENCE</scope>
    <source>
        <strain evidence="6">CBS 232.78</strain>
    </source>
</reference>
<sequence length="433" mass="46275">MAQTDPKKKHIVILGGSFGGLSVAHYVLRHVIPKLPTSKNYDVVLVSASPEAMLRQAAPRALISDHFFPQDKLFIPVAKQFDSYPHGQFRFVHGTAKAVDPTGRSVTVSIHNSKAAASSDQEEVQETIPFHALVIATGASTASPLLGLNTDAASLRASWATFRAALPTARSIVIAGGGPSGVEVAGELGEYLNGRHPGSWFSSPKPPKVSITLVTAAAQILPHLRPAIAQQAETFLSHLGVTVVKNTKITDVAYLSSSYGSASELSSKATVTLSDGHTLTADLYIPCVGIVANTSFIPSNSNLLAPDGRVLTNPSTLRVDSLPGVKGIYAIGDASTFARQAAHSIQAAVPILCANLKRDLLEQATGKKPEGEDRVFKEVTKEMQLVPIGTSKGVGAIMGFRLPSFFVWLMKGRDYWMWTTKNTWNGEQWAKES</sequence>
<dbReference type="Gene3D" id="3.50.50.100">
    <property type="match status" value="1"/>
</dbReference>
<feature type="domain" description="FAD/NAD(P)-binding" evidence="5">
    <location>
        <begin position="10"/>
        <end position="346"/>
    </location>
</feature>
<dbReference type="InterPro" id="IPR023753">
    <property type="entry name" value="FAD/NAD-binding_dom"/>
</dbReference>
<evidence type="ECO:0000256" key="1">
    <source>
        <dbReference type="ARBA" id="ARBA00006442"/>
    </source>
</evidence>
<proteinExistence type="inferred from homology"/>
<evidence type="ECO:0000259" key="5">
    <source>
        <dbReference type="Pfam" id="PF07992"/>
    </source>
</evidence>
<dbReference type="EMBL" id="JAULSW010000001">
    <property type="protein sequence ID" value="KAK3395217.1"/>
    <property type="molecule type" value="Genomic_DNA"/>
</dbReference>
<dbReference type="SUPFAM" id="SSF51905">
    <property type="entry name" value="FAD/NAD(P)-binding domain"/>
    <property type="match status" value="1"/>
</dbReference>
<keyword evidence="2" id="KW-0285">Flavoprotein</keyword>
<comment type="similarity">
    <text evidence="1">Belongs to the FAD-dependent oxidoreductase family.</text>
</comment>
<accession>A0AAE0P8E2</accession>
<protein>
    <recommendedName>
        <fullName evidence="5">FAD/NAD(P)-binding domain-containing protein</fullName>
    </recommendedName>
</protein>